<name>A0A2K6VL60_ONCVO</name>
<reference evidence="1" key="2">
    <citation type="submission" date="2018-02" db="UniProtKB">
        <authorList>
            <consortium name="EnsemblMetazoa"/>
        </authorList>
    </citation>
    <scope>IDENTIFICATION</scope>
</reference>
<protein>
    <submittedName>
        <fullName evidence="1">Uncharacterized protein</fullName>
    </submittedName>
</protein>
<reference evidence="2" key="1">
    <citation type="submission" date="2013-10" db="EMBL/GenBank/DDBJ databases">
        <title>Genome sequencing of Onchocerca volvulus.</title>
        <authorList>
            <person name="Cotton J."/>
            <person name="Tsai J."/>
            <person name="Stanley E."/>
            <person name="Tracey A."/>
            <person name="Holroyd N."/>
            <person name="Lustigman S."/>
            <person name="Berriman M."/>
        </authorList>
    </citation>
    <scope>NUCLEOTIDE SEQUENCE</scope>
</reference>
<evidence type="ECO:0000313" key="2">
    <source>
        <dbReference type="Proteomes" id="UP000024404"/>
    </source>
</evidence>
<dbReference type="AlphaFoldDB" id="A0A2K6VL60"/>
<organism evidence="1 2">
    <name type="scientific">Onchocerca volvulus</name>
    <dbReference type="NCBI Taxonomy" id="6282"/>
    <lineage>
        <taxon>Eukaryota</taxon>
        <taxon>Metazoa</taxon>
        <taxon>Ecdysozoa</taxon>
        <taxon>Nematoda</taxon>
        <taxon>Chromadorea</taxon>
        <taxon>Rhabditida</taxon>
        <taxon>Spirurina</taxon>
        <taxon>Spiruromorpha</taxon>
        <taxon>Filarioidea</taxon>
        <taxon>Onchocercidae</taxon>
        <taxon>Onchocerca</taxon>
    </lineage>
</organism>
<dbReference type="EMBL" id="CMVM020000396">
    <property type="status" value="NOT_ANNOTATED_CDS"/>
    <property type="molecule type" value="Genomic_DNA"/>
</dbReference>
<sequence>MTSSLYIGRLTRLRYLELISRASFVLNAISLSLYQKEQLNDIVGEFLLLLSCGGNAKRVNGLLVLLKERVMYYDTLYYVALVMHVTVYVGDMSPINHHWLVIKDDTCCYKLA</sequence>
<dbReference type="EnsemblMetazoa" id="OVOC12154.1">
    <property type="protein sequence ID" value="OVOC12154.1"/>
    <property type="gene ID" value="WBGene00248963"/>
</dbReference>
<keyword evidence="2" id="KW-1185">Reference proteome</keyword>
<evidence type="ECO:0000313" key="1">
    <source>
        <dbReference type="EnsemblMetazoa" id="OVOC12154.1"/>
    </source>
</evidence>
<accession>A0A2K6VL60</accession>
<proteinExistence type="predicted"/>
<dbReference type="Proteomes" id="UP000024404">
    <property type="component" value="Unassembled WGS sequence"/>
</dbReference>